<proteinExistence type="predicted"/>
<evidence type="ECO:0000313" key="2">
    <source>
        <dbReference type="Proteomes" id="UP000298264"/>
    </source>
</evidence>
<dbReference type="AlphaFoldDB" id="A0A4R9LL13"/>
<comment type="caution">
    <text evidence="1">The sequence shown here is derived from an EMBL/GenBank/DDBJ whole genome shotgun (WGS) entry which is preliminary data.</text>
</comment>
<sequence length="184" mass="21393">MKRFVFLSFLVSFFAGCNPELSKENSITSQLLCDNFDSKVLCTEPKEKIGTVLIPRTGTKREEKSWEDFSNYLYFKVRETPGFLLTFQRNFTPEESSSIRKEYAAYIGLNGVRERMEGFELGENTIASFHYLGALLKEEKRHTGEAKKKVNLEKGLSLVLEFEYQLPKDKKGQLIREIDLRWKP</sequence>
<reference evidence="1" key="1">
    <citation type="journal article" date="2019" name="PLoS Negl. Trop. Dis.">
        <title>Revisiting the worldwide diversity of Leptospira species in the environment.</title>
        <authorList>
            <person name="Vincent A.T."/>
            <person name="Schiettekatte O."/>
            <person name="Bourhy P."/>
            <person name="Veyrier F.J."/>
            <person name="Picardeau M."/>
        </authorList>
    </citation>
    <scope>NUCLEOTIDE SEQUENCE [LARGE SCALE GENOMIC DNA]</scope>
    <source>
        <strain evidence="1">201400974</strain>
    </source>
</reference>
<evidence type="ECO:0000313" key="1">
    <source>
        <dbReference type="EMBL" id="TGN08306.1"/>
    </source>
</evidence>
<dbReference type="Proteomes" id="UP000298264">
    <property type="component" value="Unassembled WGS sequence"/>
</dbReference>
<dbReference type="RefSeq" id="WP_135765258.1">
    <property type="nucleotide sequence ID" value="NZ_RQHV01000061.1"/>
</dbReference>
<dbReference type="EMBL" id="RQHV01000061">
    <property type="protein sequence ID" value="TGN08306.1"/>
    <property type="molecule type" value="Genomic_DNA"/>
</dbReference>
<name>A0A4R9LL13_9LEPT</name>
<accession>A0A4R9LL13</accession>
<keyword evidence="2" id="KW-1185">Reference proteome</keyword>
<organism evidence="1 2">
    <name type="scientific">Leptospira ilyithenensis</name>
    <dbReference type="NCBI Taxonomy" id="2484901"/>
    <lineage>
        <taxon>Bacteria</taxon>
        <taxon>Pseudomonadati</taxon>
        <taxon>Spirochaetota</taxon>
        <taxon>Spirochaetia</taxon>
        <taxon>Leptospirales</taxon>
        <taxon>Leptospiraceae</taxon>
        <taxon>Leptospira</taxon>
    </lineage>
</organism>
<evidence type="ECO:0008006" key="3">
    <source>
        <dbReference type="Google" id="ProtNLM"/>
    </source>
</evidence>
<protein>
    <recommendedName>
        <fullName evidence="3">Lipoprotein</fullName>
    </recommendedName>
</protein>
<dbReference type="OrthoDB" id="334462at2"/>
<gene>
    <name evidence="1" type="ORF">EHS11_15450</name>
</gene>
<dbReference type="PROSITE" id="PS51257">
    <property type="entry name" value="PROKAR_LIPOPROTEIN"/>
    <property type="match status" value="1"/>
</dbReference>